<reference evidence="1" key="1">
    <citation type="submission" date="2014-09" db="EMBL/GenBank/DDBJ databases">
        <authorList>
            <person name="Magalhaes I.L.F."/>
            <person name="Oliveira U."/>
            <person name="Santos F.R."/>
            <person name="Vidigal T.H.D.A."/>
            <person name="Brescovit A.D."/>
            <person name="Santos A.J."/>
        </authorList>
    </citation>
    <scope>NUCLEOTIDE SEQUENCE</scope>
    <source>
        <tissue evidence="1">Shoot tissue taken approximately 20 cm above the soil surface</tissue>
    </source>
</reference>
<sequence length="50" mass="5618">MIQRSSYLYCAPACRSVSKLPGSIYAIETRNPGPVYENKFFQLVFSGITI</sequence>
<reference evidence="1" key="2">
    <citation type="journal article" date="2015" name="Data Brief">
        <title>Shoot transcriptome of the giant reed, Arundo donax.</title>
        <authorList>
            <person name="Barrero R.A."/>
            <person name="Guerrero F.D."/>
            <person name="Moolhuijzen P."/>
            <person name="Goolsby J.A."/>
            <person name="Tidwell J."/>
            <person name="Bellgard S.E."/>
            <person name="Bellgard M.I."/>
        </authorList>
    </citation>
    <scope>NUCLEOTIDE SEQUENCE</scope>
    <source>
        <tissue evidence="1">Shoot tissue taken approximately 20 cm above the soil surface</tissue>
    </source>
</reference>
<dbReference type="AlphaFoldDB" id="A0A0A9EGX2"/>
<evidence type="ECO:0000313" key="1">
    <source>
        <dbReference type="EMBL" id="JAD98263.1"/>
    </source>
</evidence>
<dbReference type="EMBL" id="GBRH01199632">
    <property type="protein sequence ID" value="JAD98263.1"/>
    <property type="molecule type" value="Transcribed_RNA"/>
</dbReference>
<organism evidence="1">
    <name type="scientific">Arundo donax</name>
    <name type="common">Giant reed</name>
    <name type="synonym">Donax arundinaceus</name>
    <dbReference type="NCBI Taxonomy" id="35708"/>
    <lineage>
        <taxon>Eukaryota</taxon>
        <taxon>Viridiplantae</taxon>
        <taxon>Streptophyta</taxon>
        <taxon>Embryophyta</taxon>
        <taxon>Tracheophyta</taxon>
        <taxon>Spermatophyta</taxon>
        <taxon>Magnoliopsida</taxon>
        <taxon>Liliopsida</taxon>
        <taxon>Poales</taxon>
        <taxon>Poaceae</taxon>
        <taxon>PACMAD clade</taxon>
        <taxon>Arundinoideae</taxon>
        <taxon>Arundineae</taxon>
        <taxon>Arundo</taxon>
    </lineage>
</organism>
<protein>
    <submittedName>
        <fullName evidence="1">Nramp transporter</fullName>
    </submittedName>
</protein>
<name>A0A0A9EGX2_ARUDO</name>
<proteinExistence type="predicted"/>
<accession>A0A0A9EGX2</accession>